<dbReference type="RefSeq" id="YP_008858640.1">
    <property type="nucleotide sequence ID" value="NC_022980.1"/>
</dbReference>
<keyword evidence="4" id="KW-1185">Reference proteome</keyword>
<evidence type="ECO:0000256" key="1">
    <source>
        <dbReference type="SAM" id="Coils"/>
    </source>
</evidence>
<dbReference type="GeneID" id="18989707"/>
<proteinExistence type="predicted"/>
<gene>
    <name evidence="3" type="ORF">DAVIES_5</name>
</gene>
<dbReference type="InterPro" id="IPR009636">
    <property type="entry name" value="SCAF"/>
</dbReference>
<evidence type="ECO:0000256" key="2">
    <source>
        <dbReference type="SAM" id="MobiDB-lite"/>
    </source>
</evidence>
<feature type="region of interest" description="Disordered" evidence="2">
    <location>
        <begin position="163"/>
        <end position="183"/>
    </location>
</feature>
<reference evidence="3 4" key="1">
    <citation type="journal article" date="2013" name="Genome Announc.">
        <title>Complete Genome Sequences of Five Paenibacillus larvae Bacteriophages.</title>
        <authorList>
            <person name="Sheflo M.A."/>
            <person name="Gardner A.V."/>
            <person name="Merrill B.D."/>
            <person name="Fisher J.N."/>
            <person name="Lunt B.L."/>
            <person name="Breakwell D.P."/>
            <person name="Grose J.H."/>
            <person name="Burnett S.H."/>
        </authorList>
    </citation>
    <scope>NUCLEOTIDE SEQUENCE [LARGE SCALE GENOMIC DNA]</scope>
</reference>
<protein>
    <submittedName>
        <fullName evidence="3">Minor structural protein</fullName>
    </submittedName>
</protein>
<keyword evidence="1" id="KW-0175">Coiled coil</keyword>
<dbReference type="EMBL" id="KC595518">
    <property type="protein sequence ID" value="AGR47543.1"/>
    <property type="molecule type" value="Genomic_DNA"/>
</dbReference>
<dbReference type="Proteomes" id="UP000015095">
    <property type="component" value="Segment"/>
</dbReference>
<organism evidence="3 4">
    <name type="scientific">Brevibacillus phage Davies</name>
    <dbReference type="NCBI Taxonomy" id="1296662"/>
    <lineage>
        <taxon>Viruses</taxon>
        <taxon>Duplodnaviria</taxon>
        <taxon>Heunggongvirae</taxon>
        <taxon>Uroviricota</taxon>
        <taxon>Caudoviricetes</taxon>
        <taxon>Abouovirus</taxon>
        <taxon>Abouovirus davies</taxon>
    </lineage>
</organism>
<evidence type="ECO:0000313" key="4">
    <source>
        <dbReference type="Proteomes" id="UP000015095"/>
    </source>
</evidence>
<feature type="region of interest" description="Disordered" evidence="2">
    <location>
        <begin position="189"/>
        <end position="208"/>
    </location>
</feature>
<evidence type="ECO:0000313" key="3">
    <source>
        <dbReference type="EMBL" id="AGR47543.1"/>
    </source>
</evidence>
<dbReference type="KEGG" id="vg:18989707"/>
<sequence>MGIMDLKELLKSMGLSDEQITKIMGGVDEKYKGYVPKHRFDEVNEAKKQLETDLKDRDKQLTDLKKSVGDNEDLKKQIEILQSDNKAKDEQYQTKIKDMQVSTAIKLALAGEAHDPDLIAGLLDKSKIEINEDGTLKGGLDDQVKALRESKAFLFVEKQEGDSKPAFKGATPADGSGRQTDLKTNSVGASFAKQANQAGKPAENNIWG</sequence>
<dbReference type="Pfam" id="PF06810">
    <property type="entry name" value="Phage_scaffold"/>
    <property type="match status" value="1"/>
</dbReference>
<feature type="coiled-coil region" evidence="1">
    <location>
        <begin position="40"/>
        <end position="91"/>
    </location>
</feature>
<dbReference type="OrthoDB" id="11733at10239"/>
<dbReference type="GO" id="GO:0019069">
    <property type="term" value="P:viral capsid assembly"/>
    <property type="evidence" value="ECO:0007669"/>
    <property type="project" value="InterPro"/>
</dbReference>
<name>S5MAD0_9CAUD</name>
<accession>S5MAD0</accession>